<dbReference type="Pfam" id="PF13561">
    <property type="entry name" value="adh_short_C2"/>
    <property type="match status" value="1"/>
</dbReference>
<dbReference type="PANTHER" id="PTHR43639">
    <property type="entry name" value="OXIDOREDUCTASE, SHORT-CHAIN DEHYDROGENASE/REDUCTASE FAMILY (AFU_ORTHOLOGUE AFUA_5G02870)"/>
    <property type="match status" value="1"/>
</dbReference>
<evidence type="ECO:0000256" key="1">
    <source>
        <dbReference type="ARBA" id="ARBA00006484"/>
    </source>
</evidence>
<dbReference type="OMA" id="PIESMDM"/>
<name>A0A0D1ZKC5_EXOME</name>
<sequence length="257" mass="27418">MSSDSKALSGKVAIVTGGSRGIGAGIAYELASRGANILITYNSATAKAEEVANRIRNLGVDVAIVQASGTDKAAPEAVVKAAVERWKVIDIIVNNAGEGADCDFDKLSYDFWDLQMNCNIRFPVFLVQAAMPYFGPAPRIVNLSSVFARSGPLDCMSYAASKGAMESATRSLARELGHKYNATVNCVNPGPVATDMWLKDTTPAQLAFWDPIIKETPAAPRVADVDDVVQIVAFLCDERSRWSTGSVVNANGGMYFV</sequence>
<dbReference type="VEuPathDB" id="FungiDB:PV10_02734"/>
<comment type="similarity">
    <text evidence="1">Belongs to the short-chain dehydrogenases/reductases (SDR) family.</text>
</comment>
<dbReference type="Proteomes" id="UP000054302">
    <property type="component" value="Unassembled WGS sequence"/>
</dbReference>
<evidence type="ECO:0000313" key="4">
    <source>
        <dbReference type="EMBL" id="KIV95027.1"/>
    </source>
</evidence>
<organism evidence="4 5">
    <name type="scientific">Exophiala mesophila</name>
    <name type="common">Black yeast-like fungus</name>
    <dbReference type="NCBI Taxonomy" id="212818"/>
    <lineage>
        <taxon>Eukaryota</taxon>
        <taxon>Fungi</taxon>
        <taxon>Dikarya</taxon>
        <taxon>Ascomycota</taxon>
        <taxon>Pezizomycotina</taxon>
        <taxon>Eurotiomycetes</taxon>
        <taxon>Chaetothyriomycetidae</taxon>
        <taxon>Chaetothyriales</taxon>
        <taxon>Herpotrichiellaceae</taxon>
        <taxon>Exophiala</taxon>
    </lineage>
</organism>
<accession>A0A0D1ZKC5</accession>
<dbReference type="PANTHER" id="PTHR43639:SF1">
    <property type="entry name" value="SHORT-CHAIN DEHYDROGENASE_REDUCTASE FAMILY PROTEIN"/>
    <property type="match status" value="1"/>
</dbReference>
<keyword evidence="5" id="KW-1185">Reference proteome</keyword>
<dbReference type="GeneID" id="27320579"/>
<dbReference type="Gene3D" id="3.40.50.720">
    <property type="entry name" value="NAD(P)-binding Rossmann-like Domain"/>
    <property type="match status" value="1"/>
</dbReference>
<proteinExistence type="inferred from homology"/>
<dbReference type="AlphaFoldDB" id="A0A0D1ZKC5"/>
<dbReference type="STRING" id="212818.A0A0D1ZKC5"/>
<dbReference type="FunFam" id="3.40.50.720:FF:000084">
    <property type="entry name" value="Short-chain dehydrogenase reductase"/>
    <property type="match status" value="1"/>
</dbReference>
<evidence type="ECO:0008006" key="6">
    <source>
        <dbReference type="Google" id="ProtNLM"/>
    </source>
</evidence>
<dbReference type="SUPFAM" id="SSF51735">
    <property type="entry name" value="NAD(P)-binding Rossmann-fold domains"/>
    <property type="match status" value="1"/>
</dbReference>
<evidence type="ECO:0000256" key="2">
    <source>
        <dbReference type="ARBA" id="ARBA00022857"/>
    </source>
</evidence>
<evidence type="ECO:0000313" key="5">
    <source>
        <dbReference type="Proteomes" id="UP000054302"/>
    </source>
</evidence>
<evidence type="ECO:0000256" key="3">
    <source>
        <dbReference type="ARBA" id="ARBA00023002"/>
    </source>
</evidence>
<dbReference type="PRINTS" id="PR00081">
    <property type="entry name" value="GDHRDH"/>
</dbReference>
<keyword evidence="3" id="KW-0560">Oxidoreductase</keyword>
<dbReference type="InterPro" id="IPR036291">
    <property type="entry name" value="NAD(P)-bd_dom_sf"/>
</dbReference>
<dbReference type="HOGENOM" id="CLU_010194_1_3_1"/>
<dbReference type="RefSeq" id="XP_016226601.1">
    <property type="nucleotide sequence ID" value="XM_016367083.1"/>
</dbReference>
<dbReference type="OrthoDB" id="47007at2759"/>
<gene>
    <name evidence="4" type="ORF">PV10_02734</name>
</gene>
<dbReference type="PRINTS" id="PR00080">
    <property type="entry name" value="SDRFAMILY"/>
</dbReference>
<keyword evidence="2" id="KW-0521">NADP</keyword>
<dbReference type="EMBL" id="KN847521">
    <property type="protein sequence ID" value="KIV95027.1"/>
    <property type="molecule type" value="Genomic_DNA"/>
</dbReference>
<reference evidence="4 5" key="1">
    <citation type="submission" date="2015-01" db="EMBL/GenBank/DDBJ databases">
        <title>The Genome Sequence of Exophiala mesophila CBS40295.</title>
        <authorList>
            <consortium name="The Broad Institute Genomics Platform"/>
            <person name="Cuomo C."/>
            <person name="de Hoog S."/>
            <person name="Gorbushina A."/>
            <person name="Stielow B."/>
            <person name="Teixiera M."/>
            <person name="Abouelleil A."/>
            <person name="Chapman S.B."/>
            <person name="Priest M."/>
            <person name="Young S.K."/>
            <person name="Wortman J."/>
            <person name="Nusbaum C."/>
            <person name="Birren B."/>
        </authorList>
    </citation>
    <scope>NUCLEOTIDE SEQUENCE [LARGE SCALE GENOMIC DNA]</scope>
    <source>
        <strain evidence="4 5">CBS 40295</strain>
    </source>
</reference>
<dbReference type="GO" id="GO:0016491">
    <property type="term" value="F:oxidoreductase activity"/>
    <property type="evidence" value="ECO:0007669"/>
    <property type="project" value="UniProtKB-KW"/>
</dbReference>
<protein>
    <recommendedName>
        <fullName evidence="6">Gluconate 5-dehydrogenase</fullName>
    </recommendedName>
</protein>
<dbReference type="InterPro" id="IPR002347">
    <property type="entry name" value="SDR_fam"/>
</dbReference>